<feature type="transmembrane region" description="Helical" evidence="1">
    <location>
        <begin position="21"/>
        <end position="44"/>
    </location>
</feature>
<dbReference type="EMBL" id="JABSTV010001246">
    <property type="protein sequence ID" value="KAH7975455.1"/>
    <property type="molecule type" value="Genomic_DNA"/>
</dbReference>
<accession>A0A9D4QBM7</accession>
<keyword evidence="1" id="KW-0812">Transmembrane</keyword>
<gene>
    <name evidence="2" type="ORF">HPB52_001784</name>
</gene>
<dbReference type="Proteomes" id="UP000821837">
    <property type="component" value="Chromosome 10"/>
</dbReference>
<name>A0A9D4QBM7_RHISA</name>
<reference evidence="2" key="1">
    <citation type="journal article" date="2020" name="Cell">
        <title>Large-Scale Comparative Analyses of Tick Genomes Elucidate Their Genetic Diversity and Vector Capacities.</title>
        <authorList>
            <consortium name="Tick Genome and Microbiome Consortium (TIGMIC)"/>
            <person name="Jia N."/>
            <person name="Wang J."/>
            <person name="Shi W."/>
            <person name="Du L."/>
            <person name="Sun Y."/>
            <person name="Zhan W."/>
            <person name="Jiang J.F."/>
            <person name="Wang Q."/>
            <person name="Zhang B."/>
            <person name="Ji P."/>
            <person name="Bell-Sakyi L."/>
            <person name="Cui X.M."/>
            <person name="Yuan T.T."/>
            <person name="Jiang B.G."/>
            <person name="Yang W.F."/>
            <person name="Lam T.T."/>
            <person name="Chang Q.C."/>
            <person name="Ding S.J."/>
            <person name="Wang X.J."/>
            <person name="Zhu J.G."/>
            <person name="Ruan X.D."/>
            <person name="Zhao L."/>
            <person name="Wei J.T."/>
            <person name="Ye R.Z."/>
            <person name="Que T.C."/>
            <person name="Du C.H."/>
            <person name="Zhou Y.H."/>
            <person name="Cheng J.X."/>
            <person name="Dai P.F."/>
            <person name="Guo W.B."/>
            <person name="Han X.H."/>
            <person name="Huang E.J."/>
            <person name="Li L.F."/>
            <person name="Wei W."/>
            <person name="Gao Y.C."/>
            <person name="Liu J.Z."/>
            <person name="Shao H.Z."/>
            <person name="Wang X."/>
            <person name="Wang C.C."/>
            <person name="Yang T.C."/>
            <person name="Huo Q.B."/>
            <person name="Li W."/>
            <person name="Chen H.Y."/>
            <person name="Chen S.E."/>
            <person name="Zhou L.G."/>
            <person name="Ni X.B."/>
            <person name="Tian J.H."/>
            <person name="Sheng Y."/>
            <person name="Liu T."/>
            <person name="Pan Y.S."/>
            <person name="Xia L.Y."/>
            <person name="Li J."/>
            <person name="Zhao F."/>
            <person name="Cao W.C."/>
        </authorList>
    </citation>
    <scope>NUCLEOTIDE SEQUENCE</scope>
    <source>
        <strain evidence="2">Rsan-2018</strain>
    </source>
</reference>
<sequence length="136" mass="15608">MEDMPARNTRLGSTRPPSSSLVVQVRCHGLLFAFALTGFALVLLSQLDTAEANAYVRSPLQNGGEEETEVYFTEWPPHTYCHLRNTTGFYTFDDADKYCQSIAMSVLSMIYTPMYRICRLIRLFGIKDHRLWVEDM</sequence>
<keyword evidence="1" id="KW-1133">Transmembrane helix</keyword>
<reference evidence="2" key="2">
    <citation type="submission" date="2021-09" db="EMBL/GenBank/DDBJ databases">
        <authorList>
            <person name="Jia N."/>
            <person name="Wang J."/>
            <person name="Shi W."/>
            <person name="Du L."/>
            <person name="Sun Y."/>
            <person name="Zhan W."/>
            <person name="Jiang J."/>
            <person name="Wang Q."/>
            <person name="Zhang B."/>
            <person name="Ji P."/>
            <person name="Sakyi L.B."/>
            <person name="Cui X."/>
            <person name="Yuan T."/>
            <person name="Jiang B."/>
            <person name="Yang W."/>
            <person name="Lam T.T.-Y."/>
            <person name="Chang Q."/>
            <person name="Ding S."/>
            <person name="Wang X."/>
            <person name="Zhu J."/>
            <person name="Ruan X."/>
            <person name="Zhao L."/>
            <person name="Wei J."/>
            <person name="Que T."/>
            <person name="Du C."/>
            <person name="Cheng J."/>
            <person name="Dai P."/>
            <person name="Han X."/>
            <person name="Huang E."/>
            <person name="Gao Y."/>
            <person name="Liu J."/>
            <person name="Shao H."/>
            <person name="Ye R."/>
            <person name="Li L."/>
            <person name="Wei W."/>
            <person name="Wang X."/>
            <person name="Wang C."/>
            <person name="Huo Q."/>
            <person name="Li W."/>
            <person name="Guo W."/>
            <person name="Chen H."/>
            <person name="Chen S."/>
            <person name="Zhou L."/>
            <person name="Zhou L."/>
            <person name="Ni X."/>
            <person name="Tian J."/>
            <person name="Zhou Y."/>
            <person name="Sheng Y."/>
            <person name="Liu T."/>
            <person name="Pan Y."/>
            <person name="Xia L."/>
            <person name="Li J."/>
            <person name="Zhao F."/>
            <person name="Cao W."/>
        </authorList>
    </citation>
    <scope>NUCLEOTIDE SEQUENCE</scope>
    <source>
        <strain evidence="2">Rsan-2018</strain>
        <tissue evidence="2">Larvae</tissue>
    </source>
</reference>
<evidence type="ECO:0000256" key="1">
    <source>
        <dbReference type="SAM" id="Phobius"/>
    </source>
</evidence>
<organism evidence="2 3">
    <name type="scientific">Rhipicephalus sanguineus</name>
    <name type="common">Brown dog tick</name>
    <name type="synonym">Ixodes sanguineus</name>
    <dbReference type="NCBI Taxonomy" id="34632"/>
    <lineage>
        <taxon>Eukaryota</taxon>
        <taxon>Metazoa</taxon>
        <taxon>Ecdysozoa</taxon>
        <taxon>Arthropoda</taxon>
        <taxon>Chelicerata</taxon>
        <taxon>Arachnida</taxon>
        <taxon>Acari</taxon>
        <taxon>Parasitiformes</taxon>
        <taxon>Ixodida</taxon>
        <taxon>Ixodoidea</taxon>
        <taxon>Ixodidae</taxon>
        <taxon>Rhipicephalinae</taxon>
        <taxon>Rhipicephalus</taxon>
        <taxon>Rhipicephalus</taxon>
    </lineage>
</organism>
<keyword evidence="1" id="KW-0472">Membrane</keyword>
<evidence type="ECO:0000313" key="2">
    <source>
        <dbReference type="EMBL" id="KAH7975455.1"/>
    </source>
</evidence>
<dbReference type="AlphaFoldDB" id="A0A9D4QBM7"/>
<comment type="caution">
    <text evidence="2">The sequence shown here is derived from an EMBL/GenBank/DDBJ whole genome shotgun (WGS) entry which is preliminary data.</text>
</comment>
<protein>
    <submittedName>
        <fullName evidence="2">Uncharacterized protein</fullName>
    </submittedName>
</protein>
<proteinExistence type="predicted"/>
<keyword evidence="3" id="KW-1185">Reference proteome</keyword>
<evidence type="ECO:0000313" key="3">
    <source>
        <dbReference type="Proteomes" id="UP000821837"/>
    </source>
</evidence>